<dbReference type="Gene3D" id="3.90.1570.10">
    <property type="entry name" value="tt1808, chain A"/>
    <property type="match status" value="1"/>
</dbReference>
<dbReference type="InterPro" id="IPR012296">
    <property type="entry name" value="Nuclease_put_TT1808"/>
</dbReference>
<dbReference type="RefSeq" id="WP_139574302.1">
    <property type="nucleotide sequence ID" value="NZ_VDMA02000005.1"/>
</dbReference>
<dbReference type="Pfam" id="PF05685">
    <property type="entry name" value="Uma2"/>
    <property type="match status" value="1"/>
</dbReference>
<evidence type="ECO:0000259" key="1">
    <source>
        <dbReference type="Pfam" id="PF05685"/>
    </source>
</evidence>
<dbReference type="EMBL" id="VDMA02000005">
    <property type="protein sequence ID" value="KAB8185403.1"/>
    <property type="molecule type" value="Genomic_DNA"/>
</dbReference>
<dbReference type="SUPFAM" id="SSF52980">
    <property type="entry name" value="Restriction endonuclease-like"/>
    <property type="match status" value="1"/>
</dbReference>
<dbReference type="InterPro" id="IPR011335">
    <property type="entry name" value="Restrct_endonuc-II-like"/>
</dbReference>
<protein>
    <submittedName>
        <fullName evidence="2">Uma2 family endonuclease</fullName>
    </submittedName>
</protein>
<sequence length="195" mass="22163">MTAAFPEWFYPGPPGGWTADMLDHLPPDAPAHVELIDGSLIMMSPQTNFHMLMVNLLVDRERGIRPPGHLAVAREMSITLGLRQRPEPDVLVVNREAVSDLRRTSYRPEEVHLVVEVVSPDSEERDRTTKPIKYSDAGIRYLWRVELEDQEPVAYTFELEPSVKAYVPTGIHRKRLTTYVGFDVDIDLDLSPFIG</sequence>
<dbReference type="GO" id="GO:0004519">
    <property type="term" value="F:endonuclease activity"/>
    <property type="evidence" value="ECO:0007669"/>
    <property type="project" value="UniProtKB-KW"/>
</dbReference>
<keyword evidence="2" id="KW-0378">Hydrolase</keyword>
<dbReference type="PANTHER" id="PTHR35400:SF3">
    <property type="entry name" value="SLL1072 PROTEIN"/>
    <property type="match status" value="1"/>
</dbReference>
<dbReference type="CDD" id="cd06260">
    <property type="entry name" value="DUF820-like"/>
    <property type="match status" value="1"/>
</dbReference>
<proteinExistence type="predicted"/>
<keyword evidence="3" id="KW-1185">Reference proteome</keyword>
<dbReference type="PANTHER" id="PTHR35400">
    <property type="entry name" value="SLR1083 PROTEIN"/>
    <property type="match status" value="1"/>
</dbReference>
<gene>
    <name evidence="2" type="ORF">FH610_011440</name>
</gene>
<organism evidence="2 3">
    <name type="scientific">Microbispora catharanthi</name>
    <dbReference type="NCBI Taxonomy" id="1712871"/>
    <lineage>
        <taxon>Bacteria</taxon>
        <taxon>Bacillati</taxon>
        <taxon>Actinomycetota</taxon>
        <taxon>Actinomycetes</taxon>
        <taxon>Streptosporangiales</taxon>
        <taxon>Streptosporangiaceae</taxon>
        <taxon>Microbispora</taxon>
    </lineage>
</organism>
<dbReference type="Proteomes" id="UP000313066">
    <property type="component" value="Unassembled WGS sequence"/>
</dbReference>
<feature type="domain" description="Putative restriction endonuclease" evidence="1">
    <location>
        <begin position="23"/>
        <end position="158"/>
    </location>
</feature>
<reference evidence="2 3" key="1">
    <citation type="submission" date="2019-10" db="EMBL/GenBank/DDBJ databases">
        <title>Nonomuraea sp. nov., isolated from Phyllanthus amarus.</title>
        <authorList>
            <person name="Klykleung N."/>
            <person name="Tanasupawat S."/>
        </authorList>
    </citation>
    <scope>NUCLEOTIDE SEQUENCE [LARGE SCALE GENOMIC DNA]</scope>
    <source>
        <strain evidence="2 3">CR1-09</strain>
    </source>
</reference>
<dbReference type="AlphaFoldDB" id="A0A5N6BYQ3"/>
<accession>A0A5N6BYQ3</accession>
<dbReference type="InterPro" id="IPR008538">
    <property type="entry name" value="Uma2"/>
</dbReference>
<name>A0A5N6BYQ3_9ACTN</name>
<keyword evidence="2" id="KW-0540">Nuclease</keyword>
<evidence type="ECO:0000313" key="2">
    <source>
        <dbReference type="EMBL" id="KAB8185403.1"/>
    </source>
</evidence>
<evidence type="ECO:0000313" key="3">
    <source>
        <dbReference type="Proteomes" id="UP000313066"/>
    </source>
</evidence>
<comment type="caution">
    <text evidence="2">The sequence shown here is derived from an EMBL/GenBank/DDBJ whole genome shotgun (WGS) entry which is preliminary data.</text>
</comment>
<keyword evidence="2" id="KW-0255">Endonuclease</keyword>